<name>A0AAV3QBR6_LITER</name>
<organism evidence="1 2">
    <name type="scientific">Lithospermum erythrorhizon</name>
    <name type="common">Purple gromwell</name>
    <name type="synonym">Lithospermum officinale var. erythrorhizon</name>
    <dbReference type="NCBI Taxonomy" id="34254"/>
    <lineage>
        <taxon>Eukaryota</taxon>
        <taxon>Viridiplantae</taxon>
        <taxon>Streptophyta</taxon>
        <taxon>Embryophyta</taxon>
        <taxon>Tracheophyta</taxon>
        <taxon>Spermatophyta</taxon>
        <taxon>Magnoliopsida</taxon>
        <taxon>eudicotyledons</taxon>
        <taxon>Gunneridae</taxon>
        <taxon>Pentapetalae</taxon>
        <taxon>asterids</taxon>
        <taxon>lamiids</taxon>
        <taxon>Boraginales</taxon>
        <taxon>Boraginaceae</taxon>
        <taxon>Boraginoideae</taxon>
        <taxon>Lithospermeae</taxon>
        <taxon>Lithospermum</taxon>
    </lineage>
</organism>
<protein>
    <submittedName>
        <fullName evidence="1">Uncharacterized protein</fullName>
    </submittedName>
</protein>
<dbReference type="AlphaFoldDB" id="A0AAV3QBR6"/>
<sequence length="111" mass="12650">MHGNTCRGHCRKNNAKLCICITPEKDPKWIISLVISGVVKIHTGSSLNFQLEQHSKLDFTLAAHFLEAFLTGLVLLQDDHIHSLYVVIDGLFSQIWLRINRDLRSDQAWVV</sequence>
<comment type="caution">
    <text evidence="1">The sequence shown here is derived from an EMBL/GenBank/DDBJ whole genome shotgun (WGS) entry which is preliminary data.</text>
</comment>
<evidence type="ECO:0000313" key="2">
    <source>
        <dbReference type="Proteomes" id="UP001454036"/>
    </source>
</evidence>
<dbReference type="Proteomes" id="UP001454036">
    <property type="component" value="Unassembled WGS sequence"/>
</dbReference>
<evidence type="ECO:0000313" key="1">
    <source>
        <dbReference type="EMBL" id="GAA0159933.1"/>
    </source>
</evidence>
<accession>A0AAV3QBR6</accession>
<proteinExistence type="predicted"/>
<gene>
    <name evidence="1" type="ORF">LIER_16604</name>
</gene>
<keyword evidence="2" id="KW-1185">Reference proteome</keyword>
<dbReference type="EMBL" id="BAABME010003731">
    <property type="protein sequence ID" value="GAA0159933.1"/>
    <property type="molecule type" value="Genomic_DNA"/>
</dbReference>
<reference evidence="1 2" key="1">
    <citation type="submission" date="2024-01" db="EMBL/GenBank/DDBJ databases">
        <title>The complete chloroplast genome sequence of Lithospermum erythrorhizon: insights into the phylogenetic relationship among Boraginaceae species and the maternal lineages of purple gromwells.</title>
        <authorList>
            <person name="Okada T."/>
            <person name="Watanabe K."/>
        </authorList>
    </citation>
    <scope>NUCLEOTIDE SEQUENCE [LARGE SCALE GENOMIC DNA]</scope>
</reference>